<feature type="region of interest" description="Disordered" evidence="1">
    <location>
        <begin position="109"/>
        <end position="132"/>
    </location>
</feature>
<dbReference type="EMBL" id="JABSTR010001797">
    <property type="protein sequence ID" value="KAH9384211.1"/>
    <property type="molecule type" value="Genomic_DNA"/>
</dbReference>
<evidence type="ECO:0000256" key="1">
    <source>
        <dbReference type="SAM" id="MobiDB-lite"/>
    </source>
</evidence>
<evidence type="ECO:0000313" key="3">
    <source>
        <dbReference type="Proteomes" id="UP000821853"/>
    </source>
</evidence>
<dbReference type="VEuPathDB" id="VectorBase:HLOH_043717"/>
<organism evidence="2 3">
    <name type="scientific">Haemaphysalis longicornis</name>
    <name type="common">Bush tick</name>
    <dbReference type="NCBI Taxonomy" id="44386"/>
    <lineage>
        <taxon>Eukaryota</taxon>
        <taxon>Metazoa</taxon>
        <taxon>Ecdysozoa</taxon>
        <taxon>Arthropoda</taxon>
        <taxon>Chelicerata</taxon>
        <taxon>Arachnida</taxon>
        <taxon>Acari</taxon>
        <taxon>Parasitiformes</taxon>
        <taxon>Ixodida</taxon>
        <taxon>Ixodoidea</taxon>
        <taxon>Ixodidae</taxon>
        <taxon>Haemaphysalinae</taxon>
        <taxon>Haemaphysalis</taxon>
    </lineage>
</organism>
<gene>
    <name evidence="2" type="ORF">HPB48_026204</name>
</gene>
<keyword evidence="3" id="KW-1185">Reference proteome</keyword>
<sequence length="132" mass="14704">MAANATGVTLWQCNCSCLSKKKKAVVNSTEHAARKPDVLLLQETSTAAPSLPGNRLHASQPNGSGFCTLVRRELTFLEHRLNTSRWNMHSPNLYQLRKGKREFFQLSAYGNPPQRNKKFKAPLHNASTTAGR</sequence>
<evidence type="ECO:0000313" key="2">
    <source>
        <dbReference type="EMBL" id="KAH9384211.1"/>
    </source>
</evidence>
<dbReference type="Gene3D" id="3.60.10.10">
    <property type="entry name" value="Endonuclease/exonuclease/phosphatase"/>
    <property type="match status" value="1"/>
</dbReference>
<name>A0A9J6H926_HAELO</name>
<accession>A0A9J6H926</accession>
<dbReference type="Proteomes" id="UP000821853">
    <property type="component" value="Unassembled WGS sequence"/>
</dbReference>
<feature type="region of interest" description="Disordered" evidence="1">
    <location>
        <begin position="43"/>
        <end position="62"/>
    </location>
</feature>
<proteinExistence type="predicted"/>
<dbReference type="AlphaFoldDB" id="A0A9J6H926"/>
<comment type="caution">
    <text evidence="2">The sequence shown here is derived from an EMBL/GenBank/DDBJ whole genome shotgun (WGS) entry which is preliminary data.</text>
</comment>
<evidence type="ECO:0008006" key="4">
    <source>
        <dbReference type="Google" id="ProtNLM"/>
    </source>
</evidence>
<reference evidence="2 3" key="1">
    <citation type="journal article" date="2020" name="Cell">
        <title>Large-Scale Comparative Analyses of Tick Genomes Elucidate Their Genetic Diversity and Vector Capacities.</title>
        <authorList>
            <consortium name="Tick Genome and Microbiome Consortium (TIGMIC)"/>
            <person name="Jia N."/>
            <person name="Wang J."/>
            <person name="Shi W."/>
            <person name="Du L."/>
            <person name="Sun Y."/>
            <person name="Zhan W."/>
            <person name="Jiang J.F."/>
            <person name="Wang Q."/>
            <person name="Zhang B."/>
            <person name="Ji P."/>
            <person name="Bell-Sakyi L."/>
            <person name="Cui X.M."/>
            <person name="Yuan T.T."/>
            <person name="Jiang B.G."/>
            <person name="Yang W.F."/>
            <person name="Lam T.T."/>
            <person name="Chang Q.C."/>
            <person name="Ding S.J."/>
            <person name="Wang X.J."/>
            <person name="Zhu J.G."/>
            <person name="Ruan X.D."/>
            <person name="Zhao L."/>
            <person name="Wei J.T."/>
            <person name="Ye R.Z."/>
            <person name="Que T.C."/>
            <person name="Du C.H."/>
            <person name="Zhou Y.H."/>
            <person name="Cheng J.X."/>
            <person name="Dai P.F."/>
            <person name="Guo W.B."/>
            <person name="Han X.H."/>
            <person name="Huang E.J."/>
            <person name="Li L.F."/>
            <person name="Wei W."/>
            <person name="Gao Y.C."/>
            <person name="Liu J.Z."/>
            <person name="Shao H.Z."/>
            <person name="Wang X."/>
            <person name="Wang C.C."/>
            <person name="Yang T.C."/>
            <person name="Huo Q.B."/>
            <person name="Li W."/>
            <person name="Chen H.Y."/>
            <person name="Chen S.E."/>
            <person name="Zhou L.G."/>
            <person name="Ni X.B."/>
            <person name="Tian J.H."/>
            <person name="Sheng Y."/>
            <person name="Liu T."/>
            <person name="Pan Y.S."/>
            <person name="Xia L.Y."/>
            <person name="Li J."/>
            <person name="Zhao F."/>
            <person name="Cao W.C."/>
        </authorList>
    </citation>
    <scope>NUCLEOTIDE SEQUENCE [LARGE SCALE GENOMIC DNA]</scope>
    <source>
        <strain evidence="2">HaeL-2018</strain>
    </source>
</reference>
<protein>
    <recommendedName>
        <fullName evidence="4">Endonuclease/exonuclease/phosphatase domain-containing protein</fullName>
    </recommendedName>
</protein>
<dbReference type="InterPro" id="IPR036691">
    <property type="entry name" value="Endo/exonu/phosph_ase_sf"/>
</dbReference>